<gene>
    <name evidence="1" type="ORF">HK439_13580</name>
</gene>
<organism evidence="1 2">
    <name type="scientific">Roseibium aggregatum</name>
    <dbReference type="NCBI Taxonomy" id="187304"/>
    <lineage>
        <taxon>Bacteria</taxon>
        <taxon>Pseudomonadati</taxon>
        <taxon>Pseudomonadota</taxon>
        <taxon>Alphaproteobacteria</taxon>
        <taxon>Hyphomicrobiales</taxon>
        <taxon>Stappiaceae</taxon>
        <taxon>Roseibium</taxon>
    </lineage>
</organism>
<dbReference type="RefSeq" id="WP_190292053.1">
    <property type="nucleotide sequence ID" value="NZ_JABFCZ010000014.1"/>
</dbReference>
<accession>A0A926NVS9</accession>
<name>A0A926NVS9_9HYPH</name>
<sequence length="179" mass="20114">MTDETPTRNTAPEMVHIANRLASSDNFQSLFEEGMSLVEETALYLDGDGRAEAKLLPRPASLAYATESMRLTTRLMQLASWLLLQRAVNEGEMSREQAGSDKNRVRLEKLSSPVDSPSWADMPETLRDLVSRSVRLQERIVHLDQMLYRKSDQNDADETPSNPVEAHLNKLHAAFGKMG</sequence>
<dbReference type="Proteomes" id="UP000598467">
    <property type="component" value="Unassembled WGS sequence"/>
</dbReference>
<dbReference type="InterPro" id="IPR010848">
    <property type="entry name" value="DUF1465"/>
</dbReference>
<dbReference type="EMBL" id="JABFCZ010000014">
    <property type="protein sequence ID" value="MBD1547294.1"/>
    <property type="molecule type" value="Genomic_DNA"/>
</dbReference>
<dbReference type="AlphaFoldDB" id="A0A926NVS9"/>
<dbReference type="InterPro" id="IPR038301">
    <property type="entry name" value="AraC-like_sf"/>
</dbReference>
<evidence type="ECO:0000313" key="2">
    <source>
        <dbReference type="Proteomes" id="UP000598467"/>
    </source>
</evidence>
<dbReference type="Pfam" id="PF07323">
    <property type="entry name" value="DUF1465"/>
    <property type="match status" value="1"/>
</dbReference>
<comment type="caution">
    <text evidence="1">The sequence shown here is derived from an EMBL/GenBank/DDBJ whole genome shotgun (WGS) entry which is preliminary data.</text>
</comment>
<evidence type="ECO:0000313" key="1">
    <source>
        <dbReference type="EMBL" id="MBD1547294.1"/>
    </source>
</evidence>
<protein>
    <submittedName>
        <fullName evidence="1">DUF1465 family protein</fullName>
    </submittedName>
</protein>
<reference evidence="1" key="1">
    <citation type="submission" date="2020-05" db="EMBL/GenBank/DDBJ databases">
        <title>Identification of trans-AT polyketide cluster in two marine bacteria, producers of a novel glutaramide-containing polyketide sesbanimide D and analogs.</title>
        <authorList>
            <person name="Kacar D."/>
            <person name="Rodriguez P."/>
            <person name="Canedo L."/>
            <person name="Gonzalez E."/>
            <person name="Galan B."/>
            <person name="De La Calle F."/>
            <person name="Garcia J.L."/>
        </authorList>
    </citation>
    <scope>NUCLEOTIDE SEQUENCE</scope>
    <source>
        <strain evidence="1">PHM038</strain>
    </source>
</reference>
<proteinExistence type="predicted"/>
<dbReference type="Gene3D" id="1.10.8.930">
    <property type="entry name" value="Protein of unknown function DUF1465"/>
    <property type="match status" value="1"/>
</dbReference>